<gene>
    <name evidence="1" type="ORF">COM43_001345</name>
</gene>
<organism evidence="1">
    <name type="scientific">Wolbachia pipientis</name>
    <dbReference type="NCBI Taxonomy" id="955"/>
    <lineage>
        <taxon>Bacteria</taxon>
        <taxon>Pseudomonadati</taxon>
        <taxon>Pseudomonadota</taxon>
        <taxon>Alphaproteobacteria</taxon>
        <taxon>Rickettsiales</taxon>
        <taxon>Anaplasmataceae</taxon>
        <taxon>Wolbachieae</taxon>
        <taxon>Wolbachia</taxon>
    </lineage>
</organism>
<dbReference type="AlphaFoldDB" id="A0A6H2NUI6"/>
<dbReference type="PROSITE" id="PS51257">
    <property type="entry name" value="PROKAR_LIPOPROTEIN"/>
    <property type="match status" value="1"/>
</dbReference>
<dbReference type="Proteomes" id="UP000217566">
    <property type="component" value="Unassembled WGS sequence"/>
</dbReference>
<dbReference type="EMBL" id="NWVK02000051">
    <property type="protein sequence ID" value="TVS91658.1"/>
    <property type="molecule type" value="Genomic_DNA"/>
</dbReference>
<sequence>MLVKKSQGHIAVDTQVLPHAIYVTTAGTTGCSSAVRMVNNAKENLSGVKDILVDAGYTGRNFAMQIKDIIGATVEVIKRSEFEQALTKYTKNVYNQRSM</sequence>
<name>A0A6H2NUI6_WOLPI</name>
<evidence type="ECO:0000313" key="1">
    <source>
        <dbReference type="EMBL" id="TVS91658.1"/>
    </source>
</evidence>
<reference evidence="1" key="1">
    <citation type="submission" date="2019-07" db="EMBL/GenBank/DDBJ databases">
        <title>Genome assemblies of Wolbachia strains wAlbA and wAlbB in wild caught Aedes albopictus specimens.</title>
        <authorList>
            <person name="Kulkarni A."/>
            <person name="Yu W."/>
            <person name="Xue R.-D."/>
            <person name="Ma Y."/>
            <person name="Xu J."/>
        </authorList>
    </citation>
    <scope>NUCLEOTIDE SEQUENCE</scope>
    <source>
        <strain evidence="1">FL2016</strain>
    </source>
</reference>
<proteinExistence type="predicted"/>
<comment type="caution">
    <text evidence="1">The sequence shown here is derived from an EMBL/GenBank/DDBJ whole genome shotgun (WGS) entry which is preliminary data.</text>
</comment>
<protein>
    <submittedName>
        <fullName evidence="1">Transposase</fullName>
    </submittedName>
</protein>
<accession>A0A6H2NUI6</accession>